<evidence type="ECO:0000256" key="3">
    <source>
        <dbReference type="ARBA" id="ARBA00022448"/>
    </source>
</evidence>
<name>A0A088MXK2_9GAMM</name>
<dbReference type="PROSITE" id="PS00216">
    <property type="entry name" value="SUGAR_TRANSPORT_1"/>
    <property type="match status" value="1"/>
</dbReference>
<dbReference type="RefSeq" id="WP_038497732.1">
    <property type="nucleotide sequence ID" value="NZ_CP008985.1"/>
</dbReference>
<dbReference type="InterPro" id="IPR005828">
    <property type="entry name" value="MFS_sugar_transport-like"/>
</dbReference>
<dbReference type="EMBL" id="CP008985">
    <property type="protein sequence ID" value="AIN46919.1"/>
    <property type="molecule type" value="Genomic_DNA"/>
</dbReference>
<dbReference type="PANTHER" id="PTHR23511:SF34">
    <property type="entry name" value="SYNAPTIC VESICLE GLYCOPROTEIN 2"/>
    <property type="match status" value="1"/>
</dbReference>
<evidence type="ECO:0000256" key="1">
    <source>
        <dbReference type="ARBA" id="ARBA00004141"/>
    </source>
</evidence>
<keyword evidence="6 7" id="KW-0472">Membrane</keyword>
<accession>A0A088MXK2</accession>
<feature type="transmembrane region" description="Helical" evidence="7">
    <location>
        <begin position="323"/>
        <end position="342"/>
    </location>
</feature>
<feature type="domain" description="Major facilitator superfamily (MFS) profile" evidence="8">
    <location>
        <begin position="26"/>
        <end position="454"/>
    </location>
</feature>
<feature type="transmembrane region" description="Helical" evidence="7">
    <location>
        <begin position="185"/>
        <end position="202"/>
    </location>
</feature>
<evidence type="ECO:0000259" key="8">
    <source>
        <dbReference type="PROSITE" id="PS50850"/>
    </source>
</evidence>
<dbReference type="Pfam" id="PF00083">
    <property type="entry name" value="Sugar_tr"/>
    <property type="match status" value="1"/>
</dbReference>
<evidence type="ECO:0000256" key="2">
    <source>
        <dbReference type="ARBA" id="ARBA00010992"/>
    </source>
</evidence>
<dbReference type="PANTHER" id="PTHR23511">
    <property type="entry name" value="SYNAPTIC VESICLE GLYCOPROTEIN 2"/>
    <property type="match status" value="1"/>
</dbReference>
<feature type="transmembrane region" description="Helical" evidence="7">
    <location>
        <begin position="291"/>
        <end position="311"/>
    </location>
</feature>
<feature type="transmembrane region" description="Helical" evidence="7">
    <location>
        <begin position="362"/>
        <end position="385"/>
    </location>
</feature>
<dbReference type="OrthoDB" id="3252866at2"/>
<keyword evidence="3" id="KW-0813">Transport</keyword>
<sequence length="457" mass="51446">MQPIKLNLLLTEQISSISLTKYHKYLICIFIIGNILVYFDFFLFNFIIILLMKDPTWSLSTTQCGFIFSSAGVGIIIGAIVLGWFADKHGSKNSFILCLMMLVTCTGFSALTPVNNWIYLSFLRICVGIAVGGFNVIAIPYIQEFLPDKKRGLFTGICLAFVPLGLFGGALTTRYLADILSWREMFSISYLPVLLLAWIKFIPESPRYLVCKGRFQDARKAYAWVMNIPECNVINLPEYEYIHKLSYKNIIKSYPREIIIVAVGSFCFILGCFVIQSWGQILLNQCFNFSINMVNTLFMILSFGSIVGRLISSWISDYIGRRWTLFACGFIGAMGCIIAALYQHITTIMHIWDINIISPDWIFFIGIFIVMMFGDGAFSILNVFGGELFPHQIRSTCLGLGYGVGATAKIIGPILLSTLIGRSSEDIVLLPFLIFAFIFMLGSIVYLFARETSNQCN</sequence>
<evidence type="ECO:0000256" key="4">
    <source>
        <dbReference type="ARBA" id="ARBA00022692"/>
    </source>
</evidence>
<evidence type="ECO:0000313" key="10">
    <source>
        <dbReference type="Proteomes" id="UP000067325"/>
    </source>
</evidence>
<proteinExistence type="inferred from homology"/>
<feature type="transmembrane region" description="Helical" evidence="7">
    <location>
        <begin position="153"/>
        <end position="173"/>
    </location>
</feature>
<feature type="transmembrane region" description="Helical" evidence="7">
    <location>
        <begin position="258"/>
        <end position="279"/>
    </location>
</feature>
<dbReference type="CDD" id="cd17316">
    <property type="entry name" value="MFS_SV2_like"/>
    <property type="match status" value="1"/>
</dbReference>
<evidence type="ECO:0000256" key="7">
    <source>
        <dbReference type="SAM" id="Phobius"/>
    </source>
</evidence>
<dbReference type="GO" id="GO:0022857">
    <property type="term" value="F:transmembrane transporter activity"/>
    <property type="evidence" value="ECO:0007669"/>
    <property type="project" value="InterPro"/>
</dbReference>
<dbReference type="InterPro" id="IPR036259">
    <property type="entry name" value="MFS_trans_sf"/>
</dbReference>
<feature type="transmembrane region" description="Helical" evidence="7">
    <location>
        <begin position="427"/>
        <end position="449"/>
    </location>
</feature>
<dbReference type="SUPFAM" id="SSF103473">
    <property type="entry name" value="MFS general substrate transporter"/>
    <property type="match status" value="1"/>
</dbReference>
<keyword evidence="5 7" id="KW-1133">Transmembrane helix</keyword>
<dbReference type="GO" id="GO:0016020">
    <property type="term" value="C:membrane"/>
    <property type="evidence" value="ECO:0007669"/>
    <property type="project" value="UniProtKB-SubCell"/>
</dbReference>
<organism evidence="9 10">
    <name type="scientific">Candidatus Palibaumannia cicadellinicola</name>
    <dbReference type="NCBI Taxonomy" id="186490"/>
    <lineage>
        <taxon>Bacteria</taxon>
        <taxon>Pseudomonadati</taxon>
        <taxon>Pseudomonadota</taxon>
        <taxon>Gammaproteobacteria</taxon>
        <taxon>Candidatus Palibaumannia</taxon>
    </lineage>
</organism>
<dbReference type="eggNOG" id="COG2814">
    <property type="taxonomic scope" value="Bacteria"/>
</dbReference>
<dbReference type="Proteomes" id="UP000067325">
    <property type="component" value="Chromosome"/>
</dbReference>
<protein>
    <submittedName>
        <fullName evidence="9">Sialic acid transporter (Permease) NanT</fullName>
    </submittedName>
</protein>
<dbReference type="Gene3D" id="1.20.1250.20">
    <property type="entry name" value="MFS general substrate transporter like domains"/>
    <property type="match status" value="1"/>
</dbReference>
<dbReference type="InterPro" id="IPR005829">
    <property type="entry name" value="Sugar_transporter_CS"/>
</dbReference>
<dbReference type="KEGG" id="bcib:IM45_065"/>
<evidence type="ECO:0000256" key="5">
    <source>
        <dbReference type="ARBA" id="ARBA00022989"/>
    </source>
</evidence>
<comment type="subcellular location">
    <subcellularLocation>
        <location evidence="1">Membrane</location>
        <topology evidence="1">Multi-pass membrane protein</topology>
    </subcellularLocation>
</comment>
<feature type="transmembrane region" description="Helical" evidence="7">
    <location>
        <begin position="117"/>
        <end position="141"/>
    </location>
</feature>
<feature type="transmembrane region" description="Helical" evidence="7">
    <location>
        <begin position="25"/>
        <end position="51"/>
    </location>
</feature>
<dbReference type="AlphaFoldDB" id="A0A088MXK2"/>
<keyword evidence="4 7" id="KW-0812">Transmembrane</keyword>
<dbReference type="InterPro" id="IPR020846">
    <property type="entry name" value="MFS_dom"/>
</dbReference>
<comment type="similarity">
    <text evidence="2">Belongs to the major facilitator superfamily. Sugar transporter (TC 2.A.1.1) family.</text>
</comment>
<gene>
    <name evidence="9" type="ORF">IM45_065</name>
</gene>
<feature type="transmembrane region" description="Helical" evidence="7">
    <location>
        <begin position="93"/>
        <end position="111"/>
    </location>
</feature>
<evidence type="ECO:0000256" key="6">
    <source>
        <dbReference type="ARBA" id="ARBA00023136"/>
    </source>
</evidence>
<reference evidence="9 10" key="1">
    <citation type="journal article" date="2014" name="MBio">
        <title>Differential genome evolution between companion symbionts in an insect-bacterial symbiosis.</title>
        <authorList>
            <person name="Bennett G.M."/>
            <person name="McCutcheon J.P."/>
            <person name="MacDonald B.R."/>
            <person name="Romanovicz D."/>
            <person name="Moran N.A."/>
        </authorList>
    </citation>
    <scope>NUCLEOTIDE SEQUENCE [LARGE SCALE GENOMIC DNA]</scope>
    <source>
        <strain evidence="9 10">BGSS</strain>
    </source>
</reference>
<feature type="transmembrane region" description="Helical" evidence="7">
    <location>
        <begin position="66"/>
        <end position="86"/>
    </location>
</feature>
<evidence type="ECO:0000313" key="9">
    <source>
        <dbReference type="EMBL" id="AIN46919.1"/>
    </source>
</evidence>
<feature type="transmembrane region" description="Helical" evidence="7">
    <location>
        <begin position="397"/>
        <end position="421"/>
    </location>
</feature>
<dbReference type="PROSITE" id="PS50850">
    <property type="entry name" value="MFS"/>
    <property type="match status" value="1"/>
</dbReference>